<evidence type="ECO:0000259" key="1">
    <source>
        <dbReference type="Pfam" id="PF23343"/>
    </source>
</evidence>
<dbReference type="Pfam" id="PF23343">
    <property type="entry name" value="REP_ORF2-G2P"/>
    <property type="match status" value="1"/>
</dbReference>
<organism evidence="2 3">
    <name type="scientific">Candidatus Liberibacter asiaticus str. gxpsy</name>
    <dbReference type="NCBI Taxonomy" id="1174529"/>
    <lineage>
        <taxon>Bacteria</taxon>
        <taxon>Pseudomonadati</taxon>
        <taxon>Pseudomonadota</taxon>
        <taxon>Alphaproteobacteria</taxon>
        <taxon>Hyphomicrobiales</taxon>
        <taxon>Rhizobiaceae</taxon>
        <taxon>Liberibacter</taxon>
    </lineage>
</organism>
<proteinExistence type="predicted"/>
<feature type="domain" description="Replication-associated protein ORF2/G2P" evidence="1">
    <location>
        <begin position="303"/>
        <end position="384"/>
    </location>
</feature>
<dbReference type="EMBL" id="CP004005">
    <property type="protein sequence ID" value="AGH17370.1"/>
    <property type="molecule type" value="Genomic_DNA"/>
</dbReference>
<dbReference type="RefSeq" id="WP_015452965.1">
    <property type="nucleotide sequence ID" value="NC_020549.1"/>
</dbReference>
<evidence type="ECO:0000313" key="3">
    <source>
        <dbReference type="Proteomes" id="UP000011820"/>
    </source>
</evidence>
<protein>
    <recommendedName>
        <fullName evidence="1">Replication-associated protein ORF2/G2P domain-containing protein</fullName>
    </recommendedName>
</protein>
<sequence>MDLDDRYTNLMKLWNYGHNDKNYCIDLYDTFCQSIEFYAKIFSIDLSRSQYSDDYSYYCDLLDCIYYSRYCFKGGEYFAKDEVPALFSIFEPMDIYFKYYAGNILPKHFYHRYRFLSANDKLFKDIYSTSPKGNCNLIEKDVFDKLYWQFRCSSFYKHSPNNNCFCLDFSRRCLFPVVSVLYDTDRLELFNHYSYFHRFMYLILPCRSCSSCYKNRGLFWLRRAYIEVKRSTRTWFVTLTMTPANHFANHRSMVFNYIDSFPPHERDLLNVDGRPTEIHLMRKKDIFGENVLFSLLCKGFGNKVSLFLKRLRKNTGKKFRYFFVFEKHKSGDPHVHMLIHQQCDNLLKKAEVQEEWSREGFSHVRLLKEDLFTARYVCKYLMKEGMKGIRVRASFQYGALTPSEG</sequence>
<accession>A0ABN4B1U8</accession>
<name>A0ABN4B1U8_LIBAS</name>
<dbReference type="InterPro" id="IPR056906">
    <property type="entry name" value="ORF2/G2P_dom"/>
</dbReference>
<evidence type="ECO:0000313" key="2">
    <source>
        <dbReference type="EMBL" id="AGH17370.1"/>
    </source>
</evidence>
<gene>
    <name evidence="2" type="ORF">WSI_05020</name>
</gene>
<keyword evidence="3" id="KW-1185">Reference proteome</keyword>
<reference evidence="2 3" key="1">
    <citation type="journal article" date="2013" name="Genome Announc.">
        <title>Complete Genome Sequence of a Chinese Strain of 'Candidatus Liberibacter asiaticus'.</title>
        <authorList>
            <person name="Lin H."/>
            <person name="Han C.S."/>
            <person name="Liu B."/>
            <person name="Lou B."/>
            <person name="Bai X."/>
            <person name="Deng C."/>
            <person name="Civerolo E.L."/>
            <person name="Gupta G."/>
        </authorList>
    </citation>
    <scope>NUCLEOTIDE SEQUENCE [LARGE SCALE GENOMIC DNA]</scope>
    <source>
        <strain evidence="3">gxpsy</strain>
    </source>
</reference>
<dbReference type="Proteomes" id="UP000011820">
    <property type="component" value="Chromosome"/>
</dbReference>